<accession>A0A917SFN6</accession>
<comment type="subcellular location">
    <subcellularLocation>
        <location evidence="1">Periplasm</location>
    </subcellularLocation>
</comment>
<comment type="similarity">
    <text evidence="2">Belongs to the bacterial solute-binding protein SsuA/TauA family.</text>
</comment>
<evidence type="ECO:0000256" key="2">
    <source>
        <dbReference type="ARBA" id="ARBA00010742"/>
    </source>
</evidence>
<dbReference type="EMBL" id="BMMZ01000011">
    <property type="protein sequence ID" value="GGL75649.1"/>
    <property type="molecule type" value="Genomic_DNA"/>
</dbReference>
<dbReference type="InterPro" id="IPR006311">
    <property type="entry name" value="TAT_signal"/>
</dbReference>
<keyword evidence="5" id="KW-1185">Reference proteome</keyword>
<evidence type="ECO:0008006" key="6">
    <source>
        <dbReference type="Google" id="ProtNLM"/>
    </source>
</evidence>
<dbReference type="SUPFAM" id="SSF53850">
    <property type="entry name" value="Periplasmic binding protein-like II"/>
    <property type="match status" value="1"/>
</dbReference>
<evidence type="ECO:0000256" key="3">
    <source>
        <dbReference type="ARBA" id="ARBA00022729"/>
    </source>
</evidence>
<reference evidence="4" key="2">
    <citation type="submission" date="2020-09" db="EMBL/GenBank/DDBJ databases">
        <authorList>
            <person name="Sun Q."/>
            <person name="Zhou Y."/>
        </authorList>
    </citation>
    <scope>NUCLEOTIDE SEQUENCE</scope>
    <source>
        <strain evidence="4">CGMCC 4.7306</strain>
    </source>
</reference>
<dbReference type="PANTHER" id="PTHR30024">
    <property type="entry name" value="ALIPHATIC SULFONATES-BINDING PROTEIN-RELATED"/>
    <property type="match status" value="1"/>
</dbReference>
<dbReference type="Proteomes" id="UP000613840">
    <property type="component" value="Unassembled WGS sequence"/>
</dbReference>
<sequence length="353" mass="37112">MSTQPVTGRATLALAAARRMDRRRLLGLGGGVLGATLLAACGQGTAAGSDSGSGDLSIKTAATTPGTAGAVTDRIIEVRKLAQAQNLTVDRQGGGVGTGQQQLLAKLLDVFSFGPLGVAEANAGGHDVVIAGPALYNHGRWIVPAHSDATSIADLKGKRIGVQPSSSDTYKAAALAAAVNGINFDKEYQLFPGQPTASLALYDRGDLDAIIAIEPNATLLVADGNRQLATVGDLWQQGTGEKSRLFLNGSAFRKDWLADTDQKEAAKRFLTVMKEATEAVIDDPSLMSKYADAYGIKPTEKKAIALLPERLKDIYAVGWNKEVFDNIDKQIEVAAQIGLLKSKPANPVYQTLT</sequence>
<reference evidence="4" key="1">
    <citation type="journal article" date="2014" name="Int. J. Syst. Evol. Microbiol.">
        <title>Complete genome sequence of Corynebacterium casei LMG S-19264T (=DSM 44701T), isolated from a smear-ripened cheese.</title>
        <authorList>
            <consortium name="US DOE Joint Genome Institute (JGI-PGF)"/>
            <person name="Walter F."/>
            <person name="Albersmeier A."/>
            <person name="Kalinowski J."/>
            <person name="Ruckert C."/>
        </authorList>
    </citation>
    <scope>NUCLEOTIDE SEQUENCE</scope>
    <source>
        <strain evidence="4">CGMCC 4.7306</strain>
    </source>
</reference>
<dbReference type="GO" id="GO:0042597">
    <property type="term" value="C:periplasmic space"/>
    <property type="evidence" value="ECO:0007669"/>
    <property type="project" value="UniProtKB-SubCell"/>
</dbReference>
<proteinExistence type="inferred from homology"/>
<evidence type="ECO:0000313" key="5">
    <source>
        <dbReference type="Proteomes" id="UP000613840"/>
    </source>
</evidence>
<protein>
    <recommendedName>
        <fullName evidence="6">Sulfonate transport system substrate-binding protein</fullName>
    </recommendedName>
</protein>
<evidence type="ECO:0000256" key="1">
    <source>
        <dbReference type="ARBA" id="ARBA00004418"/>
    </source>
</evidence>
<dbReference type="AlphaFoldDB" id="A0A917SFN6"/>
<evidence type="ECO:0000313" key="4">
    <source>
        <dbReference type="EMBL" id="GGL75649.1"/>
    </source>
</evidence>
<dbReference type="Gene3D" id="3.40.190.10">
    <property type="entry name" value="Periplasmic binding protein-like II"/>
    <property type="match status" value="2"/>
</dbReference>
<dbReference type="PROSITE" id="PS51318">
    <property type="entry name" value="TAT"/>
    <property type="match status" value="1"/>
</dbReference>
<dbReference type="RefSeq" id="WP_188896905.1">
    <property type="nucleotide sequence ID" value="NZ_BMMZ01000011.1"/>
</dbReference>
<organism evidence="4 5">
    <name type="scientific">Microlunatus endophyticus</name>
    <dbReference type="NCBI Taxonomy" id="1716077"/>
    <lineage>
        <taxon>Bacteria</taxon>
        <taxon>Bacillati</taxon>
        <taxon>Actinomycetota</taxon>
        <taxon>Actinomycetes</taxon>
        <taxon>Propionibacteriales</taxon>
        <taxon>Propionibacteriaceae</taxon>
        <taxon>Microlunatus</taxon>
    </lineage>
</organism>
<dbReference type="Pfam" id="PF12974">
    <property type="entry name" value="Phosphonate-bd"/>
    <property type="match status" value="1"/>
</dbReference>
<dbReference type="PANTHER" id="PTHR30024:SF47">
    <property type="entry name" value="TAURINE-BINDING PERIPLASMIC PROTEIN"/>
    <property type="match status" value="1"/>
</dbReference>
<keyword evidence="3" id="KW-0732">Signal</keyword>
<name>A0A917SFN6_9ACTN</name>
<comment type="caution">
    <text evidence="4">The sequence shown here is derived from an EMBL/GenBank/DDBJ whole genome shotgun (WGS) entry which is preliminary data.</text>
</comment>
<gene>
    <name evidence="4" type="ORF">GCM10011575_37280</name>
</gene>